<dbReference type="Proteomes" id="UP000826271">
    <property type="component" value="Unassembled WGS sequence"/>
</dbReference>
<evidence type="ECO:0000313" key="1">
    <source>
        <dbReference type="EMBL" id="KAG8391072.1"/>
    </source>
</evidence>
<dbReference type="AlphaFoldDB" id="A0AAV6YF12"/>
<organism evidence="1 2">
    <name type="scientific">Buddleja alternifolia</name>
    <dbReference type="NCBI Taxonomy" id="168488"/>
    <lineage>
        <taxon>Eukaryota</taxon>
        <taxon>Viridiplantae</taxon>
        <taxon>Streptophyta</taxon>
        <taxon>Embryophyta</taxon>
        <taxon>Tracheophyta</taxon>
        <taxon>Spermatophyta</taxon>
        <taxon>Magnoliopsida</taxon>
        <taxon>eudicotyledons</taxon>
        <taxon>Gunneridae</taxon>
        <taxon>Pentapetalae</taxon>
        <taxon>asterids</taxon>
        <taxon>lamiids</taxon>
        <taxon>Lamiales</taxon>
        <taxon>Scrophulariaceae</taxon>
        <taxon>Buddlejeae</taxon>
        <taxon>Buddleja</taxon>
    </lineage>
</organism>
<evidence type="ECO:0000313" key="2">
    <source>
        <dbReference type="Proteomes" id="UP000826271"/>
    </source>
</evidence>
<sequence length="229" mass="25402">MARDHLKEHSSIAKVESSPLKLGTSLKISNLSLKHPALTQVAPRIQSRSSFIAQADETSPTISETKHETSFPISKLRYTNLPTLSQRTPTVVPQFDTASQFLNSSSMLQPPRVASSPRTLRLNGAPCAHNLTRASTKEDSSNFHLMHILLPRKVSSTGLLCQNHLPTRSSPQHGCYFANVALPVHPTPRHVPSLEVKMNFLKFWNKSLHKRSTIILLARITPNHCLLAS</sequence>
<name>A0AAV6YF12_9LAMI</name>
<reference evidence="1" key="1">
    <citation type="submission" date="2019-10" db="EMBL/GenBank/DDBJ databases">
        <authorList>
            <person name="Zhang R."/>
            <person name="Pan Y."/>
            <person name="Wang J."/>
            <person name="Ma R."/>
            <person name="Yu S."/>
        </authorList>
    </citation>
    <scope>NUCLEOTIDE SEQUENCE</scope>
    <source>
        <strain evidence="1">LA-IB0</strain>
        <tissue evidence="1">Leaf</tissue>
    </source>
</reference>
<dbReference type="EMBL" id="WHWC01000001">
    <property type="protein sequence ID" value="KAG8391072.1"/>
    <property type="molecule type" value="Genomic_DNA"/>
</dbReference>
<proteinExistence type="predicted"/>
<protein>
    <submittedName>
        <fullName evidence="1">Uncharacterized protein</fullName>
    </submittedName>
</protein>
<accession>A0AAV6YF12</accession>
<keyword evidence="2" id="KW-1185">Reference proteome</keyword>
<gene>
    <name evidence="1" type="ORF">BUALT_Bualt01G0149800</name>
</gene>
<comment type="caution">
    <text evidence="1">The sequence shown here is derived from an EMBL/GenBank/DDBJ whole genome shotgun (WGS) entry which is preliminary data.</text>
</comment>